<feature type="region of interest" description="Disordered" evidence="1">
    <location>
        <begin position="151"/>
        <end position="225"/>
    </location>
</feature>
<organism evidence="2 3">
    <name type="scientific">Phyllachora maydis</name>
    <dbReference type="NCBI Taxonomy" id="1825666"/>
    <lineage>
        <taxon>Eukaryota</taxon>
        <taxon>Fungi</taxon>
        <taxon>Dikarya</taxon>
        <taxon>Ascomycota</taxon>
        <taxon>Pezizomycotina</taxon>
        <taxon>Sordariomycetes</taxon>
        <taxon>Sordariomycetidae</taxon>
        <taxon>Phyllachorales</taxon>
        <taxon>Phyllachoraceae</taxon>
        <taxon>Phyllachora</taxon>
    </lineage>
</organism>
<dbReference type="PANTHER" id="PTHR31606">
    <property type="entry name" value="WW DOMAIN BINDING PROTEIN 2, ISOFORM E"/>
    <property type="match status" value="1"/>
</dbReference>
<proteinExistence type="predicted"/>
<dbReference type="PANTHER" id="PTHR31606:SF1">
    <property type="entry name" value="WW DOMAIN BINDING PROTEIN 2, ISOFORM E"/>
    <property type="match status" value="1"/>
</dbReference>
<accession>A0AAD9IA27</accession>
<evidence type="ECO:0000313" key="3">
    <source>
        <dbReference type="Proteomes" id="UP001217918"/>
    </source>
</evidence>
<dbReference type="CDD" id="cd13214">
    <property type="entry name" value="PH-GRAM_WBP2"/>
    <property type="match status" value="1"/>
</dbReference>
<dbReference type="AlphaFoldDB" id="A0AAD9IA27"/>
<dbReference type="InterPro" id="IPR044852">
    <property type="entry name" value="WBP2-like"/>
</dbReference>
<dbReference type="EMBL" id="JAQQPM010000007">
    <property type="protein sequence ID" value="KAK2073449.1"/>
    <property type="molecule type" value="Genomic_DNA"/>
</dbReference>
<dbReference type="GO" id="GO:0005634">
    <property type="term" value="C:nucleus"/>
    <property type="evidence" value="ECO:0007669"/>
    <property type="project" value="TreeGrafter"/>
</dbReference>
<feature type="compositionally biased region" description="Pro residues" evidence="1">
    <location>
        <begin position="192"/>
        <end position="201"/>
    </location>
</feature>
<feature type="compositionally biased region" description="Low complexity" evidence="1">
    <location>
        <begin position="165"/>
        <end position="182"/>
    </location>
</feature>
<evidence type="ECO:0000313" key="2">
    <source>
        <dbReference type="EMBL" id="KAK2073449.1"/>
    </source>
</evidence>
<name>A0AAD9IA27_9PEZI</name>
<dbReference type="GO" id="GO:0003713">
    <property type="term" value="F:transcription coactivator activity"/>
    <property type="evidence" value="ECO:0007669"/>
    <property type="project" value="InterPro"/>
</dbReference>
<feature type="compositionally biased region" description="Basic and acidic residues" evidence="1">
    <location>
        <begin position="214"/>
        <end position="225"/>
    </location>
</feature>
<keyword evidence="3" id="KW-1185">Reference proteome</keyword>
<protein>
    <submittedName>
        <fullName evidence="2">Uncharacterized protein</fullName>
    </submittedName>
</protein>
<sequence length="225" mass="24759">MSINWVMLTQDGKIVPKPGERILHTTRPRVALEITTPASLGLSEPFSLRSDSGTGYITNERVIYLPARATESFQSFFAPILHFDDTDVQSSWGGIGPWSWSGVVKPVNGGGIPPHIPRLDAKLVFKDGGHYDWRTRFNLLKERLHHARELGLVPSENTEPPPPYEASSAAPDHTAVPASDDVAAPDRDAQPQPAPTGPPPDYAEAQAQALSMQHEQRTREESERD</sequence>
<reference evidence="2" key="1">
    <citation type="journal article" date="2023" name="Mol. Plant Microbe Interact.">
        <title>Elucidating the Obligate Nature and Biological Capacity of an Invasive Fungal Corn Pathogen.</title>
        <authorList>
            <person name="MacCready J.S."/>
            <person name="Roggenkamp E.M."/>
            <person name="Gdanetz K."/>
            <person name="Chilvers M.I."/>
        </authorList>
    </citation>
    <scope>NUCLEOTIDE SEQUENCE</scope>
    <source>
        <strain evidence="2">PM02</strain>
    </source>
</reference>
<gene>
    <name evidence="2" type="ORF">P8C59_007734</name>
</gene>
<comment type="caution">
    <text evidence="2">The sequence shown here is derived from an EMBL/GenBank/DDBJ whole genome shotgun (WGS) entry which is preliminary data.</text>
</comment>
<evidence type="ECO:0000256" key="1">
    <source>
        <dbReference type="SAM" id="MobiDB-lite"/>
    </source>
</evidence>
<dbReference type="Proteomes" id="UP001217918">
    <property type="component" value="Unassembled WGS sequence"/>
</dbReference>
<dbReference type="GO" id="GO:0031490">
    <property type="term" value="F:chromatin DNA binding"/>
    <property type="evidence" value="ECO:0007669"/>
    <property type="project" value="TreeGrafter"/>
</dbReference>
<dbReference type="SUPFAM" id="SSF50729">
    <property type="entry name" value="PH domain-like"/>
    <property type="match status" value="1"/>
</dbReference>